<accession>A0AA41SY48</accession>
<dbReference type="PANTHER" id="PTHR11849">
    <property type="entry name" value="ETS"/>
    <property type="match status" value="1"/>
</dbReference>
<dbReference type="Proteomes" id="UP001166674">
    <property type="component" value="Unassembled WGS sequence"/>
</dbReference>
<dbReference type="Pfam" id="PF00178">
    <property type="entry name" value="Ets"/>
    <property type="match status" value="1"/>
</dbReference>
<dbReference type="PROSITE" id="PS00345">
    <property type="entry name" value="ETS_DOMAIN_1"/>
    <property type="match status" value="1"/>
</dbReference>
<dbReference type="SMART" id="SM00413">
    <property type="entry name" value="ETS"/>
    <property type="match status" value="1"/>
</dbReference>
<dbReference type="PROSITE" id="PS00346">
    <property type="entry name" value="ETS_DOMAIN_2"/>
    <property type="match status" value="1"/>
</dbReference>
<dbReference type="InterPro" id="IPR000418">
    <property type="entry name" value="Ets_dom"/>
</dbReference>
<feature type="region of interest" description="Disordered" evidence="8">
    <location>
        <begin position="315"/>
        <end position="362"/>
    </location>
</feature>
<dbReference type="Gene3D" id="1.10.10.10">
    <property type="entry name" value="Winged helix-like DNA-binding domain superfamily/Winged helix DNA-binding domain"/>
    <property type="match status" value="1"/>
</dbReference>
<dbReference type="PROSITE" id="PS50061">
    <property type="entry name" value="ETS_DOMAIN_3"/>
    <property type="match status" value="1"/>
</dbReference>
<evidence type="ECO:0000256" key="3">
    <source>
        <dbReference type="ARBA" id="ARBA00023015"/>
    </source>
</evidence>
<dbReference type="GO" id="GO:0005634">
    <property type="term" value="C:nucleus"/>
    <property type="evidence" value="ECO:0007669"/>
    <property type="project" value="UniProtKB-SubCell"/>
</dbReference>
<reference evidence="10" key="1">
    <citation type="submission" date="2020-03" db="EMBL/GenBank/DDBJ databases">
        <title>Studies in the Genomics of Life Span.</title>
        <authorList>
            <person name="Glass D."/>
        </authorList>
    </citation>
    <scope>NUCLEOTIDE SEQUENCE</scope>
    <source>
        <strain evidence="10">SUZIE</strain>
        <tissue evidence="10">Muscle</tissue>
    </source>
</reference>
<evidence type="ECO:0000256" key="4">
    <source>
        <dbReference type="ARBA" id="ARBA00023125"/>
    </source>
</evidence>
<evidence type="ECO:0000256" key="1">
    <source>
        <dbReference type="ARBA" id="ARBA00004123"/>
    </source>
</evidence>
<feature type="compositionally biased region" description="Basic and acidic residues" evidence="8">
    <location>
        <begin position="325"/>
        <end position="342"/>
    </location>
</feature>
<protein>
    <submittedName>
        <fullName evidence="10">ETS translocation variant 3-like protein</fullName>
    </submittedName>
</protein>
<proteinExistence type="inferred from homology"/>
<feature type="domain" description="ETS" evidence="9">
    <location>
        <begin position="40"/>
        <end position="121"/>
    </location>
</feature>
<dbReference type="PANTHER" id="PTHR11849:SF306">
    <property type="entry name" value="ETS TRANSLOCATION VARIANT 3-LIKE PROTEIN"/>
    <property type="match status" value="1"/>
</dbReference>
<keyword evidence="4 7" id="KW-0238">DNA-binding</keyword>
<name>A0AA41SY48_SCICA</name>
<dbReference type="InterPro" id="IPR036390">
    <property type="entry name" value="WH_DNA-bd_sf"/>
</dbReference>
<dbReference type="GO" id="GO:0030154">
    <property type="term" value="P:cell differentiation"/>
    <property type="evidence" value="ECO:0007669"/>
    <property type="project" value="TreeGrafter"/>
</dbReference>
<dbReference type="GO" id="GO:0000981">
    <property type="term" value="F:DNA-binding transcription factor activity, RNA polymerase II-specific"/>
    <property type="evidence" value="ECO:0007669"/>
    <property type="project" value="TreeGrafter"/>
</dbReference>
<gene>
    <name evidence="10" type="ORF">SUZIE_162540</name>
</gene>
<keyword evidence="5" id="KW-0804">Transcription</keyword>
<evidence type="ECO:0000259" key="9">
    <source>
        <dbReference type="PROSITE" id="PS50061"/>
    </source>
</evidence>
<evidence type="ECO:0000313" key="11">
    <source>
        <dbReference type="Proteomes" id="UP001166674"/>
    </source>
</evidence>
<evidence type="ECO:0000256" key="6">
    <source>
        <dbReference type="ARBA" id="ARBA00023242"/>
    </source>
</evidence>
<dbReference type="SUPFAM" id="SSF46785">
    <property type="entry name" value="Winged helix' DNA-binding domain"/>
    <property type="match status" value="1"/>
</dbReference>
<dbReference type="EMBL" id="JAATJV010376051">
    <property type="protein sequence ID" value="MBZ3881293.1"/>
    <property type="molecule type" value="Genomic_DNA"/>
</dbReference>
<comment type="subcellular location">
    <subcellularLocation>
        <location evidence="1 7">Nucleus</location>
    </subcellularLocation>
</comment>
<dbReference type="PRINTS" id="PR00454">
    <property type="entry name" value="ETSDOMAIN"/>
</dbReference>
<evidence type="ECO:0000256" key="5">
    <source>
        <dbReference type="ARBA" id="ARBA00023163"/>
    </source>
</evidence>
<organism evidence="10 11">
    <name type="scientific">Sciurus carolinensis</name>
    <name type="common">Eastern gray squirrel</name>
    <dbReference type="NCBI Taxonomy" id="30640"/>
    <lineage>
        <taxon>Eukaryota</taxon>
        <taxon>Metazoa</taxon>
        <taxon>Chordata</taxon>
        <taxon>Craniata</taxon>
        <taxon>Vertebrata</taxon>
        <taxon>Euteleostomi</taxon>
        <taxon>Mammalia</taxon>
        <taxon>Eutheria</taxon>
        <taxon>Euarchontoglires</taxon>
        <taxon>Glires</taxon>
        <taxon>Rodentia</taxon>
        <taxon>Sciuromorpha</taxon>
        <taxon>Sciuridae</taxon>
        <taxon>Sciurinae</taxon>
        <taxon>Sciurini</taxon>
        <taxon>Sciurus</taxon>
    </lineage>
</organism>
<keyword evidence="11" id="KW-1185">Reference proteome</keyword>
<dbReference type="AlphaFoldDB" id="A0AA41SY48"/>
<evidence type="ECO:0000256" key="7">
    <source>
        <dbReference type="RuleBase" id="RU004019"/>
    </source>
</evidence>
<dbReference type="FunFam" id="1.10.10.10:FF:000059">
    <property type="entry name" value="ETS translocation variant 3"/>
    <property type="match status" value="1"/>
</dbReference>
<dbReference type="GO" id="GO:0043565">
    <property type="term" value="F:sequence-specific DNA binding"/>
    <property type="evidence" value="ECO:0007669"/>
    <property type="project" value="InterPro"/>
</dbReference>
<dbReference type="InterPro" id="IPR046328">
    <property type="entry name" value="ETS_fam"/>
</dbReference>
<evidence type="ECO:0000256" key="8">
    <source>
        <dbReference type="SAM" id="MobiDB-lite"/>
    </source>
</evidence>
<evidence type="ECO:0000256" key="2">
    <source>
        <dbReference type="ARBA" id="ARBA00005562"/>
    </source>
</evidence>
<comment type="caution">
    <text evidence="10">The sequence shown here is derived from an EMBL/GenBank/DDBJ whole genome shotgun (WGS) entry which is preliminary data.</text>
</comment>
<comment type="similarity">
    <text evidence="2 7">Belongs to the ETS family.</text>
</comment>
<evidence type="ECO:0000313" key="10">
    <source>
        <dbReference type="EMBL" id="MBZ3881293.1"/>
    </source>
</evidence>
<dbReference type="InterPro" id="IPR036388">
    <property type="entry name" value="WH-like_DNA-bd_sf"/>
</dbReference>
<keyword evidence="3" id="KW-0805">Transcription regulation</keyword>
<sequence length="362" mass="40068">MHCGCLTEGIPATPGNYWISGVAFPDWAYKAESSPGSRQIQLWHFILELLQKEEFHHVIAWQQGEYGEFVIKDPDEVARLWGRRKCKPQMNYDKLSRALRYYYNKRILHKTKGKRFTYKFNFSKLIIVNYPLWEVRAPSSPHLLLGAPPLGRPALVPMSVQSELLHNMLFTHWAMAEQLTGQRMTQGPPEATGEKKGSSSSIHRLGSVLGPCRLGPCCHFGTPQGELSSFATFSPALPPLLPSNWTGLSGPFLPPLSSEQSLPGAPKLDTLLPGPSFSPGAWHFPGLPLLAGLGQGPGERLQLLSFKPEGLEVKPDPIAGAKGCLDPREGYPSETHRLKPGEENSESSNLENLKVVWPLDPP</sequence>
<keyword evidence="6 7" id="KW-0539">Nucleus</keyword>